<dbReference type="InterPro" id="IPR042100">
    <property type="entry name" value="Bug_dom1"/>
</dbReference>
<evidence type="ECO:0000313" key="3">
    <source>
        <dbReference type="EMBL" id="SMP68484.1"/>
    </source>
</evidence>
<dbReference type="Pfam" id="PF03401">
    <property type="entry name" value="TctC"/>
    <property type="match status" value="1"/>
</dbReference>
<sequence>MKKRVLRNKLLTGVIFLLLVSMVLSGCGGQSGSQPAEPASGQSSAPAEAPSNYPARAMEFVAPAGAGGGWDLTIRTVGRILQETGIVEVPMPVTNREGGGGGVNLAYMQEKAGSDDYIAVYSPPLLLINLNGSTQLSYENTTPLARLITDYQAFMVGQNSQYSNIHEVMEALKADPKSVKVAGTSAAGSMDHIAFLIIAKEAGVENLSEIDYIAFQDGSSASQLMGGHVDLLSTSLSQVSGLIESGDLVVLAQTAPHRVGTGVMGEIPTCIEEGINATFENWRGLFGPPEMPGYAVDYWSEVLAEMVTTDEWQAALVSNGWDDAYLDAAGFKSFLEIANESYKMILDEIGMLAE</sequence>
<dbReference type="PANTHER" id="PTHR42928">
    <property type="entry name" value="TRICARBOXYLATE-BINDING PROTEIN"/>
    <property type="match status" value="1"/>
</dbReference>
<dbReference type="CDD" id="cd07012">
    <property type="entry name" value="PBP2_Bug_TTT"/>
    <property type="match status" value="1"/>
</dbReference>
<comment type="similarity">
    <text evidence="1">Belongs to the UPF0065 (bug) family.</text>
</comment>
<dbReference type="InterPro" id="IPR005064">
    <property type="entry name" value="BUG"/>
</dbReference>
<proteinExistence type="inferred from homology"/>
<dbReference type="PIRSF" id="PIRSF017082">
    <property type="entry name" value="YflP"/>
    <property type="match status" value="1"/>
</dbReference>
<name>A0AA45WYD1_9CLOT</name>
<evidence type="ECO:0000256" key="1">
    <source>
        <dbReference type="ARBA" id="ARBA00006987"/>
    </source>
</evidence>
<feature type="region of interest" description="Disordered" evidence="2">
    <location>
        <begin position="30"/>
        <end position="50"/>
    </location>
</feature>
<dbReference type="Gene3D" id="3.40.190.10">
    <property type="entry name" value="Periplasmic binding protein-like II"/>
    <property type="match status" value="1"/>
</dbReference>
<keyword evidence="4" id="KW-1185">Reference proteome</keyword>
<accession>A0AA45WYD1</accession>
<dbReference type="PANTHER" id="PTHR42928:SF3">
    <property type="entry name" value="UPF0065 PROTEIN YFLP"/>
    <property type="match status" value="1"/>
</dbReference>
<dbReference type="RefSeq" id="WP_283410508.1">
    <property type="nucleotide sequence ID" value="NZ_FXUF01000017.1"/>
</dbReference>
<dbReference type="SUPFAM" id="SSF53850">
    <property type="entry name" value="Periplasmic binding protein-like II"/>
    <property type="match status" value="1"/>
</dbReference>
<dbReference type="EMBL" id="FXUF01000017">
    <property type="protein sequence ID" value="SMP68484.1"/>
    <property type="molecule type" value="Genomic_DNA"/>
</dbReference>
<organism evidence="3 4">
    <name type="scientific">Anoxynatronum buryatiense</name>
    <dbReference type="NCBI Taxonomy" id="489973"/>
    <lineage>
        <taxon>Bacteria</taxon>
        <taxon>Bacillati</taxon>
        <taxon>Bacillota</taxon>
        <taxon>Clostridia</taxon>
        <taxon>Eubacteriales</taxon>
        <taxon>Clostridiaceae</taxon>
        <taxon>Anoxynatronum</taxon>
    </lineage>
</organism>
<reference evidence="3" key="1">
    <citation type="submission" date="2017-05" db="EMBL/GenBank/DDBJ databases">
        <authorList>
            <person name="Varghese N."/>
            <person name="Submissions S."/>
        </authorList>
    </citation>
    <scope>NUCLEOTIDE SEQUENCE</scope>
    <source>
        <strain evidence="3">Su22</strain>
    </source>
</reference>
<dbReference type="Gene3D" id="3.40.190.150">
    <property type="entry name" value="Bordetella uptake gene, domain 1"/>
    <property type="match status" value="1"/>
</dbReference>
<dbReference type="PROSITE" id="PS51257">
    <property type="entry name" value="PROKAR_LIPOPROTEIN"/>
    <property type="match status" value="1"/>
</dbReference>
<dbReference type="AlphaFoldDB" id="A0AA45WYD1"/>
<dbReference type="Proteomes" id="UP001158066">
    <property type="component" value="Unassembled WGS sequence"/>
</dbReference>
<protein>
    <submittedName>
        <fullName evidence="3">Tricarboxylic transport membrane protein</fullName>
    </submittedName>
</protein>
<evidence type="ECO:0000313" key="4">
    <source>
        <dbReference type="Proteomes" id="UP001158066"/>
    </source>
</evidence>
<evidence type="ECO:0000256" key="2">
    <source>
        <dbReference type="SAM" id="MobiDB-lite"/>
    </source>
</evidence>
<comment type="caution">
    <text evidence="3">The sequence shown here is derived from an EMBL/GenBank/DDBJ whole genome shotgun (WGS) entry which is preliminary data.</text>
</comment>
<gene>
    <name evidence="3" type="ORF">SAMN06296020_11713</name>
</gene>